<evidence type="ECO:0000313" key="2">
    <source>
        <dbReference type="Proteomes" id="UP001162992"/>
    </source>
</evidence>
<comment type="caution">
    <text evidence="1">The sequence shown here is derived from an EMBL/GenBank/DDBJ whole genome shotgun (WGS) entry which is preliminary data.</text>
</comment>
<gene>
    <name evidence="1" type="ORF">O6H91_19G001600</name>
</gene>
<sequence length="379" mass="39326">MDKDPNVFMALAVAVLVCVIYTSHAAGILSPSSLPPQSGLQPPTVCNGIDCQKGTCVPTSNPLFPFECQCQKGWRNFLNETFMGCGIPDCQFNVSSCAGRSLAPIFAPAPAPAPSPPTLNFSNVCSFPVCGKGDCVLANASTSLLPSYTCRCHNGSGNIFNSPSSLCVSKCNIGADCKSLGIVSPFPPPPPPPLPGTTSICSGIDCQMGNCVPNPQQLLAPYQCQCDDGWKNLLNLTYLPCGLPDCDFQINCPNSGLVRSPPASKTFGMAPAPSPLSSSTLLNICSTSVCGDGDCILTNSKILLPSYTCKCHQGAYSLFNSSSAMCVASCNLGFNCAQIPGLNSPKNSSSTNAATGREDCMISSSLLVAAAAATLWLAM</sequence>
<dbReference type="Proteomes" id="UP001162992">
    <property type="component" value="Chromosome 19"/>
</dbReference>
<name>A0ACC2AS29_DIPCM</name>
<reference evidence="2" key="1">
    <citation type="journal article" date="2024" name="Proc. Natl. Acad. Sci. U.S.A.">
        <title>Extraordinary preservation of gene collinearity over three hundred million years revealed in homosporous lycophytes.</title>
        <authorList>
            <person name="Li C."/>
            <person name="Wickell D."/>
            <person name="Kuo L.Y."/>
            <person name="Chen X."/>
            <person name="Nie B."/>
            <person name="Liao X."/>
            <person name="Peng D."/>
            <person name="Ji J."/>
            <person name="Jenkins J."/>
            <person name="Williams M."/>
            <person name="Shu S."/>
            <person name="Plott C."/>
            <person name="Barry K."/>
            <person name="Rajasekar S."/>
            <person name="Grimwood J."/>
            <person name="Han X."/>
            <person name="Sun S."/>
            <person name="Hou Z."/>
            <person name="He W."/>
            <person name="Dai G."/>
            <person name="Sun C."/>
            <person name="Schmutz J."/>
            <person name="Leebens-Mack J.H."/>
            <person name="Li F.W."/>
            <person name="Wang L."/>
        </authorList>
    </citation>
    <scope>NUCLEOTIDE SEQUENCE [LARGE SCALE GENOMIC DNA]</scope>
    <source>
        <strain evidence="2">cv. PW_Plant_1</strain>
    </source>
</reference>
<protein>
    <submittedName>
        <fullName evidence="1">Uncharacterized protein</fullName>
    </submittedName>
</protein>
<dbReference type="EMBL" id="CM055110">
    <property type="protein sequence ID" value="KAJ7520334.1"/>
    <property type="molecule type" value="Genomic_DNA"/>
</dbReference>
<organism evidence="1 2">
    <name type="scientific">Diphasiastrum complanatum</name>
    <name type="common">Issler's clubmoss</name>
    <name type="synonym">Lycopodium complanatum</name>
    <dbReference type="NCBI Taxonomy" id="34168"/>
    <lineage>
        <taxon>Eukaryota</taxon>
        <taxon>Viridiplantae</taxon>
        <taxon>Streptophyta</taxon>
        <taxon>Embryophyta</taxon>
        <taxon>Tracheophyta</taxon>
        <taxon>Lycopodiopsida</taxon>
        <taxon>Lycopodiales</taxon>
        <taxon>Lycopodiaceae</taxon>
        <taxon>Lycopodioideae</taxon>
        <taxon>Diphasiastrum</taxon>
    </lineage>
</organism>
<keyword evidence="2" id="KW-1185">Reference proteome</keyword>
<accession>A0ACC2AS29</accession>
<proteinExistence type="predicted"/>
<evidence type="ECO:0000313" key="1">
    <source>
        <dbReference type="EMBL" id="KAJ7520334.1"/>
    </source>
</evidence>